<keyword evidence="3" id="KW-1185">Reference proteome</keyword>
<feature type="region of interest" description="Disordered" evidence="1">
    <location>
        <begin position="72"/>
        <end position="99"/>
    </location>
</feature>
<reference evidence="3" key="1">
    <citation type="journal article" date="2019" name="Int. J. Syst. Evol. Microbiol.">
        <title>The Global Catalogue of Microorganisms (GCM) 10K type strain sequencing project: providing services to taxonomists for standard genome sequencing and annotation.</title>
        <authorList>
            <consortium name="The Broad Institute Genomics Platform"/>
            <consortium name="The Broad Institute Genome Sequencing Center for Infectious Disease"/>
            <person name="Wu L."/>
            <person name="Ma J."/>
        </authorList>
    </citation>
    <scope>NUCLEOTIDE SEQUENCE [LARGE SCALE GENOMIC DNA]</scope>
    <source>
        <strain evidence="3">JCM 18956</strain>
    </source>
</reference>
<accession>A0ABP8WBT5</accession>
<organism evidence="2 3">
    <name type="scientific">Frondihabitans cladoniiphilus</name>
    <dbReference type="NCBI Taxonomy" id="715785"/>
    <lineage>
        <taxon>Bacteria</taxon>
        <taxon>Bacillati</taxon>
        <taxon>Actinomycetota</taxon>
        <taxon>Actinomycetes</taxon>
        <taxon>Micrococcales</taxon>
        <taxon>Microbacteriaceae</taxon>
        <taxon>Frondihabitans</taxon>
    </lineage>
</organism>
<name>A0ABP8WBT5_9MICO</name>
<evidence type="ECO:0000313" key="3">
    <source>
        <dbReference type="Proteomes" id="UP001501295"/>
    </source>
</evidence>
<protein>
    <submittedName>
        <fullName evidence="2">Uncharacterized protein</fullName>
    </submittedName>
</protein>
<sequence length="167" mass="16389">MGSITTRVAAVAAGLLTLGLIALIVVFAATTPETANGCPGVARIATVQVELSGATARVALVRICTDAGCSPSPSATPTLSPTPDAPSASPTPTSASGSIPVLTDATGAIWSYDLGGYAREIDVTALDAAGQTVAAQAFTPSWTRAAPADSCDITRATPPLALAVPAG</sequence>
<dbReference type="RefSeq" id="WP_345377033.1">
    <property type="nucleotide sequence ID" value="NZ_BAABLM010000010.1"/>
</dbReference>
<proteinExistence type="predicted"/>
<evidence type="ECO:0000256" key="1">
    <source>
        <dbReference type="SAM" id="MobiDB-lite"/>
    </source>
</evidence>
<dbReference type="Proteomes" id="UP001501295">
    <property type="component" value="Unassembled WGS sequence"/>
</dbReference>
<comment type="caution">
    <text evidence="2">The sequence shown here is derived from an EMBL/GenBank/DDBJ whole genome shotgun (WGS) entry which is preliminary data.</text>
</comment>
<gene>
    <name evidence="2" type="ORF">GCM10025780_33030</name>
</gene>
<evidence type="ECO:0000313" key="2">
    <source>
        <dbReference type="EMBL" id="GAA4684418.1"/>
    </source>
</evidence>
<dbReference type="EMBL" id="BAABLM010000010">
    <property type="protein sequence ID" value="GAA4684418.1"/>
    <property type="molecule type" value="Genomic_DNA"/>
</dbReference>